<reference evidence="1" key="2">
    <citation type="journal article" date="2015" name="Fish Shellfish Immunol.">
        <title>Early steps in the European eel (Anguilla anguilla)-Vibrio vulnificus interaction in the gills: Role of the RtxA13 toxin.</title>
        <authorList>
            <person name="Callol A."/>
            <person name="Pajuelo D."/>
            <person name="Ebbesson L."/>
            <person name="Teles M."/>
            <person name="MacKenzie S."/>
            <person name="Amaro C."/>
        </authorList>
    </citation>
    <scope>NUCLEOTIDE SEQUENCE</scope>
</reference>
<accession>A0A0E9U6M9</accession>
<name>A0A0E9U6M9_ANGAN</name>
<dbReference type="AlphaFoldDB" id="A0A0E9U6M9"/>
<sequence length="22" mass="2419">MSFCSLETLPCASKMIVTVDEN</sequence>
<protein>
    <submittedName>
        <fullName evidence="1">Uncharacterized protein</fullName>
    </submittedName>
</protein>
<proteinExistence type="predicted"/>
<evidence type="ECO:0000313" key="1">
    <source>
        <dbReference type="EMBL" id="JAH60790.1"/>
    </source>
</evidence>
<dbReference type="EMBL" id="GBXM01047787">
    <property type="protein sequence ID" value="JAH60790.1"/>
    <property type="molecule type" value="Transcribed_RNA"/>
</dbReference>
<reference evidence="1" key="1">
    <citation type="submission" date="2014-11" db="EMBL/GenBank/DDBJ databases">
        <authorList>
            <person name="Amaro Gonzalez C."/>
        </authorList>
    </citation>
    <scope>NUCLEOTIDE SEQUENCE</scope>
</reference>
<organism evidence="1">
    <name type="scientific">Anguilla anguilla</name>
    <name type="common">European freshwater eel</name>
    <name type="synonym">Muraena anguilla</name>
    <dbReference type="NCBI Taxonomy" id="7936"/>
    <lineage>
        <taxon>Eukaryota</taxon>
        <taxon>Metazoa</taxon>
        <taxon>Chordata</taxon>
        <taxon>Craniata</taxon>
        <taxon>Vertebrata</taxon>
        <taxon>Euteleostomi</taxon>
        <taxon>Actinopterygii</taxon>
        <taxon>Neopterygii</taxon>
        <taxon>Teleostei</taxon>
        <taxon>Anguilliformes</taxon>
        <taxon>Anguillidae</taxon>
        <taxon>Anguilla</taxon>
    </lineage>
</organism>